<evidence type="ECO:0000313" key="1">
    <source>
        <dbReference type="EMBL" id="CAC5395175.1"/>
    </source>
</evidence>
<evidence type="ECO:0000313" key="2">
    <source>
        <dbReference type="Proteomes" id="UP000507470"/>
    </source>
</evidence>
<reference evidence="1 2" key="1">
    <citation type="submission" date="2020-06" db="EMBL/GenBank/DDBJ databases">
        <authorList>
            <person name="Li R."/>
            <person name="Bekaert M."/>
        </authorList>
    </citation>
    <scope>NUCLEOTIDE SEQUENCE [LARGE SCALE GENOMIC DNA]</scope>
    <source>
        <strain evidence="2">wild</strain>
    </source>
</reference>
<sequence length="647" mass="73142">MNTSQFYTLYERTGQIATGHEHKDCKGGIQEHCLCQYSASQKVSVDCMDISLMHVVIKTCCPVGSIPGDHNWLTQIKDIRNVLVHPVSCCDVIASTYQKKVKTEIQALKEDTPLDHLQDVVKHSSENIQEVLRSKLEQMNSQYLIGLGRVELVLQSIITRMDTFVKIKQNEDQTVTEKIDVSCQVDDTEFDAETMTTNNLSQPNQTSEEFVIKSIENKCVILALEVSRLVLKSEKALEVAIHKLIERVIIVGNIDIKIKRTVDMILIFAGQLTKGVHVFKDKKELIAKVDSEKTQIVCPNCSALFKCPNCSSKDIQIAALVKEISYLRPRMRKQESLMSCQCCADEEKPAFYDCKECDKYMCEQCHAKHNTDPAFIDHKTKYIDPLKYKVKDSYKIRGIKIRDLKVLNDELLVIADGKESKLITCRIDGGDRMETMLPMKPFRIAVTDVETVAVSFGSEMKVGLVNLISGEATNEFELHASCFAIAYHNLQLFVSCQEKTQVISDSEYACTVHVISIPTGELHYKINLNDFTPENMLVGRDSRMYFTYYGNKFICTDMTGSKIFDVDEETMRGPWGITFDNNDCVLIVCNKSKNVHRISTDGSESTVLFSFPSYIEATRSSAYICCENISGSIIIGRGNKFVVFTRQ</sequence>
<dbReference type="EMBL" id="CACVKT020005435">
    <property type="protein sequence ID" value="CAC5395175.1"/>
    <property type="molecule type" value="Genomic_DNA"/>
</dbReference>
<evidence type="ECO:0008006" key="3">
    <source>
        <dbReference type="Google" id="ProtNLM"/>
    </source>
</evidence>
<name>A0A6J8CGB4_MYTCO</name>
<gene>
    <name evidence="1" type="ORF">MCOR_29866</name>
</gene>
<dbReference type="CDD" id="cd19757">
    <property type="entry name" value="Bbox1"/>
    <property type="match status" value="1"/>
</dbReference>
<proteinExistence type="predicted"/>
<keyword evidence="2" id="KW-1185">Reference proteome</keyword>
<accession>A0A6J8CGB4</accession>
<organism evidence="1 2">
    <name type="scientific">Mytilus coruscus</name>
    <name type="common">Sea mussel</name>
    <dbReference type="NCBI Taxonomy" id="42192"/>
    <lineage>
        <taxon>Eukaryota</taxon>
        <taxon>Metazoa</taxon>
        <taxon>Spiralia</taxon>
        <taxon>Lophotrochozoa</taxon>
        <taxon>Mollusca</taxon>
        <taxon>Bivalvia</taxon>
        <taxon>Autobranchia</taxon>
        <taxon>Pteriomorphia</taxon>
        <taxon>Mytilida</taxon>
        <taxon>Mytiloidea</taxon>
        <taxon>Mytilidae</taxon>
        <taxon>Mytilinae</taxon>
        <taxon>Mytilus</taxon>
    </lineage>
</organism>
<protein>
    <recommendedName>
        <fullName evidence="3">B box-type domain-containing protein</fullName>
    </recommendedName>
</protein>
<dbReference type="AlphaFoldDB" id="A0A6J8CGB4"/>
<dbReference type="OrthoDB" id="10066958at2759"/>
<dbReference type="SUPFAM" id="SSF101898">
    <property type="entry name" value="NHL repeat"/>
    <property type="match status" value="1"/>
</dbReference>
<dbReference type="Proteomes" id="UP000507470">
    <property type="component" value="Unassembled WGS sequence"/>
</dbReference>